<evidence type="ECO:0008006" key="3">
    <source>
        <dbReference type="Google" id="ProtNLM"/>
    </source>
</evidence>
<evidence type="ECO:0000313" key="1">
    <source>
        <dbReference type="EMBL" id="KAF2033183.1"/>
    </source>
</evidence>
<feature type="non-terminal residue" evidence="1">
    <location>
        <position position="1"/>
    </location>
</feature>
<dbReference type="OrthoDB" id="2687452at2759"/>
<dbReference type="AlphaFoldDB" id="A0A9P4LPH7"/>
<gene>
    <name evidence="1" type="ORF">EK21DRAFT_59426</name>
</gene>
<dbReference type="EMBL" id="ML978168">
    <property type="protein sequence ID" value="KAF2033183.1"/>
    <property type="molecule type" value="Genomic_DNA"/>
</dbReference>
<evidence type="ECO:0000313" key="2">
    <source>
        <dbReference type="Proteomes" id="UP000799777"/>
    </source>
</evidence>
<keyword evidence="2" id="KW-1185">Reference proteome</keyword>
<comment type="caution">
    <text evidence="1">The sequence shown here is derived from an EMBL/GenBank/DDBJ whole genome shotgun (WGS) entry which is preliminary data.</text>
</comment>
<dbReference type="Gene3D" id="3.30.160.60">
    <property type="entry name" value="Classic Zinc Finger"/>
    <property type="match status" value="1"/>
</dbReference>
<dbReference type="Proteomes" id="UP000799777">
    <property type="component" value="Unassembled WGS sequence"/>
</dbReference>
<accession>A0A9P4LPH7</accession>
<organism evidence="1 2">
    <name type="scientific">Setomelanomma holmii</name>
    <dbReference type="NCBI Taxonomy" id="210430"/>
    <lineage>
        <taxon>Eukaryota</taxon>
        <taxon>Fungi</taxon>
        <taxon>Dikarya</taxon>
        <taxon>Ascomycota</taxon>
        <taxon>Pezizomycotina</taxon>
        <taxon>Dothideomycetes</taxon>
        <taxon>Pleosporomycetidae</taxon>
        <taxon>Pleosporales</taxon>
        <taxon>Pleosporineae</taxon>
        <taxon>Phaeosphaeriaceae</taxon>
        <taxon>Setomelanomma</taxon>
    </lineage>
</organism>
<name>A0A9P4LPH7_9PLEO</name>
<protein>
    <recommendedName>
        <fullName evidence="3">C2H2-type domain-containing protein</fullName>
    </recommendedName>
</protein>
<sequence>AVIGVVLSNGNIGQDHFKCHAPGCFDKTFGRLAELKRHHKCKHETLARKPQFWCPVGNCDRSKSGAGGSFPRKDKMMDHLSRKHADIVGS</sequence>
<reference evidence="1" key="1">
    <citation type="journal article" date="2020" name="Stud. Mycol.">
        <title>101 Dothideomycetes genomes: a test case for predicting lifestyles and emergence of pathogens.</title>
        <authorList>
            <person name="Haridas S."/>
            <person name="Albert R."/>
            <person name="Binder M."/>
            <person name="Bloem J."/>
            <person name="Labutti K."/>
            <person name="Salamov A."/>
            <person name="Andreopoulos B."/>
            <person name="Baker S."/>
            <person name="Barry K."/>
            <person name="Bills G."/>
            <person name="Bluhm B."/>
            <person name="Cannon C."/>
            <person name="Castanera R."/>
            <person name="Culley D."/>
            <person name="Daum C."/>
            <person name="Ezra D."/>
            <person name="Gonzalez J."/>
            <person name="Henrissat B."/>
            <person name="Kuo A."/>
            <person name="Liang C."/>
            <person name="Lipzen A."/>
            <person name="Lutzoni F."/>
            <person name="Magnuson J."/>
            <person name="Mondo S."/>
            <person name="Nolan M."/>
            <person name="Ohm R."/>
            <person name="Pangilinan J."/>
            <person name="Park H.-J."/>
            <person name="Ramirez L."/>
            <person name="Alfaro M."/>
            <person name="Sun H."/>
            <person name="Tritt A."/>
            <person name="Yoshinaga Y."/>
            <person name="Zwiers L.-H."/>
            <person name="Turgeon B."/>
            <person name="Goodwin S."/>
            <person name="Spatafora J."/>
            <person name="Crous P."/>
            <person name="Grigoriev I."/>
        </authorList>
    </citation>
    <scope>NUCLEOTIDE SEQUENCE</scope>
    <source>
        <strain evidence="1">CBS 110217</strain>
    </source>
</reference>
<proteinExistence type="predicted"/>